<name>A4C0R1_9FLAO</name>
<reference evidence="1 2" key="1">
    <citation type="submission" date="2006-02" db="EMBL/GenBank/DDBJ databases">
        <authorList>
            <person name="Murray A."/>
            <person name="Staley J."/>
            <person name="Ferriera S."/>
            <person name="Johnson J."/>
            <person name="Kravitz S."/>
            <person name="Halpern A."/>
            <person name="Remington K."/>
            <person name="Beeson K."/>
            <person name="Tran B."/>
            <person name="Rogers Y.-H."/>
            <person name="Friedman R."/>
            <person name="Venter J.C."/>
        </authorList>
    </citation>
    <scope>NUCLEOTIDE SEQUENCE [LARGE SCALE GENOMIC DNA]</scope>
    <source>
        <strain evidence="1 2">23-P</strain>
    </source>
</reference>
<proteinExistence type="predicted"/>
<evidence type="ECO:0000313" key="1">
    <source>
        <dbReference type="EMBL" id="EAR13004.1"/>
    </source>
</evidence>
<dbReference type="HOGENOM" id="CLU_2635051_0_0_10"/>
<organism evidence="1 2">
    <name type="scientific">Polaribacter irgensii 23-P</name>
    <dbReference type="NCBI Taxonomy" id="313594"/>
    <lineage>
        <taxon>Bacteria</taxon>
        <taxon>Pseudomonadati</taxon>
        <taxon>Bacteroidota</taxon>
        <taxon>Flavobacteriia</taxon>
        <taxon>Flavobacteriales</taxon>
        <taxon>Flavobacteriaceae</taxon>
    </lineage>
</organism>
<dbReference type="STRING" id="313594.PI23P_10260"/>
<evidence type="ECO:0000313" key="2">
    <source>
        <dbReference type="Proteomes" id="UP000003053"/>
    </source>
</evidence>
<dbReference type="Proteomes" id="UP000003053">
    <property type="component" value="Unassembled WGS sequence"/>
</dbReference>
<sequence length="77" mass="9159">MLYNGQSPTESYVRNKKNVAFYLNKLHKCKLFLNIKNKILKKMKIIFEQCFVCYIHVMSTLEPNAHKIKEVVKIKNL</sequence>
<comment type="caution">
    <text evidence="1">The sequence shown here is derived from an EMBL/GenBank/DDBJ whole genome shotgun (WGS) entry which is preliminary data.</text>
</comment>
<gene>
    <name evidence="1" type="ORF">PI23P_10260</name>
</gene>
<protein>
    <submittedName>
        <fullName evidence="1">Uncharacterized protein</fullName>
    </submittedName>
</protein>
<keyword evidence="2" id="KW-1185">Reference proteome</keyword>
<accession>A4C0R1</accession>
<dbReference type="EMBL" id="AAOG01000002">
    <property type="protein sequence ID" value="EAR13004.1"/>
    <property type="molecule type" value="Genomic_DNA"/>
</dbReference>
<dbReference type="AlphaFoldDB" id="A4C0R1"/>